<feature type="transmembrane region" description="Helical" evidence="8">
    <location>
        <begin position="500"/>
        <end position="521"/>
    </location>
</feature>
<feature type="transmembrane region" description="Helical" evidence="8">
    <location>
        <begin position="211"/>
        <end position="232"/>
    </location>
</feature>
<keyword evidence="3" id="KW-1003">Cell membrane</keyword>
<evidence type="ECO:0000313" key="10">
    <source>
        <dbReference type="EMBL" id="RJE84479.1"/>
    </source>
</evidence>
<feature type="transmembrane region" description="Helical" evidence="8">
    <location>
        <begin position="264"/>
        <end position="282"/>
    </location>
</feature>
<evidence type="ECO:0000256" key="8">
    <source>
        <dbReference type="RuleBase" id="RU363032"/>
    </source>
</evidence>
<keyword evidence="4" id="KW-0997">Cell inner membrane</keyword>
<dbReference type="EMBL" id="QZCG01000008">
    <property type="protein sequence ID" value="RJE84479.1"/>
    <property type="molecule type" value="Genomic_DNA"/>
</dbReference>
<dbReference type="GO" id="GO:0005886">
    <property type="term" value="C:plasma membrane"/>
    <property type="evidence" value="ECO:0007669"/>
    <property type="project" value="UniProtKB-SubCell"/>
</dbReference>
<feature type="transmembrane region" description="Helical" evidence="8">
    <location>
        <begin position="376"/>
        <end position="397"/>
    </location>
</feature>
<dbReference type="OrthoDB" id="27542at2"/>
<evidence type="ECO:0000313" key="11">
    <source>
        <dbReference type="Proteomes" id="UP000284202"/>
    </source>
</evidence>
<keyword evidence="6 8" id="KW-1133">Transmembrane helix</keyword>
<feature type="domain" description="ABC transmembrane type-1" evidence="9">
    <location>
        <begin position="75"/>
        <end position="285"/>
    </location>
</feature>
<evidence type="ECO:0000256" key="2">
    <source>
        <dbReference type="ARBA" id="ARBA00022448"/>
    </source>
</evidence>
<evidence type="ECO:0000256" key="3">
    <source>
        <dbReference type="ARBA" id="ARBA00022475"/>
    </source>
</evidence>
<proteinExistence type="inferred from homology"/>
<evidence type="ECO:0000259" key="9">
    <source>
        <dbReference type="PROSITE" id="PS50928"/>
    </source>
</evidence>
<dbReference type="GO" id="GO:0055085">
    <property type="term" value="P:transmembrane transport"/>
    <property type="evidence" value="ECO:0007669"/>
    <property type="project" value="InterPro"/>
</dbReference>
<sequence length="578" mass="62312">MTATQAANGIVGEGRRKRVDLSIPTFVLLGGLLTILVVLPLFWIIFYSFRNDVDGSFTLQNFASLVTDSTLLRAYLLAIGMAFGVGILSCLVATPMAWLVSRTDLPGRKLIRILVTASFVTPPFLGAIAYEILAAPNSGVLNVLARKLLRQDSSFVMFDIYTFSGLVFAIACFTFPYVFTLVSNALDRVPSDLEDASAILGGKALTTVRKVTLPLVLPAMLAGTLIAILQALTMFGSPAILALPAGFHVITTKIWSLFQFPPRLGVAAAAAIPLLVITVMLLRTQKTILGRKGYTVMGGKSGTPRITELGRWKWPSMAFVLFILSLTIFLPYGAILKTAFMQTPGAGLTWENFTLRHWNFVLFEFSATQLALKNTLFLGIVTATAVTAIAVVTAYLVTRRSIRGAGYLGILATAPVAVPGIVLGVGLFLSYANPTFQLYGTLWILLIAFMTIELPAGYQQMSSSFAGIHPELEDAGRIMGASRLRTLWDITAPLLRTSIIAAWCFVFVGTIRELSATILLTTANTKLVSVIIYDLNESGDLGAICVLGIILLAVSFTVVCIANNIPVLGRARNVMPRG</sequence>
<feature type="transmembrane region" description="Helical" evidence="8">
    <location>
        <begin position="156"/>
        <end position="179"/>
    </location>
</feature>
<reference evidence="11" key="1">
    <citation type="submission" date="2018-09" db="EMBL/GenBank/DDBJ databases">
        <title>Acidovorax cavernicola nov. sp. isolated from Gruta de las Maravillas (Aracena, Spain).</title>
        <authorList>
            <person name="Jurado V."/>
            <person name="Gutierrez-Patricio S."/>
            <person name="Gonzalez-Pimentel J.L."/>
            <person name="Miller A.Z."/>
            <person name="Laiz L."/>
            <person name="Saiz-Jimenez C."/>
        </authorList>
    </citation>
    <scope>NUCLEOTIDE SEQUENCE [LARGE SCALE GENOMIC DNA]</scope>
    <source>
        <strain evidence="11">1011MAR3C25</strain>
    </source>
</reference>
<comment type="similarity">
    <text evidence="8">Belongs to the binding-protein-dependent transport system permease family.</text>
</comment>
<dbReference type="InterPro" id="IPR035906">
    <property type="entry name" value="MetI-like_sf"/>
</dbReference>
<feature type="transmembrane region" description="Helical" evidence="8">
    <location>
        <begin position="314"/>
        <end position="335"/>
    </location>
</feature>
<feature type="transmembrane region" description="Helical" evidence="8">
    <location>
        <begin position="74"/>
        <end position="100"/>
    </location>
</feature>
<evidence type="ECO:0000256" key="6">
    <source>
        <dbReference type="ARBA" id="ARBA00022989"/>
    </source>
</evidence>
<evidence type="ECO:0000256" key="7">
    <source>
        <dbReference type="ARBA" id="ARBA00023136"/>
    </source>
</evidence>
<evidence type="ECO:0000256" key="1">
    <source>
        <dbReference type="ARBA" id="ARBA00004429"/>
    </source>
</evidence>
<dbReference type="InterPro" id="IPR000515">
    <property type="entry name" value="MetI-like"/>
</dbReference>
<keyword evidence="7 8" id="KW-0472">Membrane</keyword>
<dbReference type="AlphaFoldDB" id="A0A418SUA6"/>
<organism evidence="10 11">
    <name type="scientific">Paracoccus onubensis</name>
    <dbReference type="NCBI Taxonomy" id="1675788"/>
    <lineage>
        <taxon>Bacteria</taxon>
        <taxon>Pseudomonadati</taxon>
        <taxon>Pseudomonadota</taxon>
        <taxon>Alphaproteobacteria</taxon>
        <taxon>Rhodobacterales</taxon>
        <taxon>Paracoccaceae</taxon>
        <taxon>Paracoccus</taxon>
    </lineage>
</organism>
<dbReference type="SUPFAM" id="SSF161098">
    <property type="entry name" value="MetI-like"/>
    <property type="match status" value="2"/>
</dbReference>
<dbReference type="PANTHER" id="PTHR43357">
    <property type="entry name" value="INNER MEMBRANE ABC TRANSPORTER PERMEASE PROTEIN YDCV"/>
    <property type="match status" value="1"/>
</dbReference>
<comment type="caution">
    <text evidence="10">The sequence shown here is derived from an EMBL/GenBank/DDBJ whole genome shotgun (WGS) entry which is preliminary data.</text>
</comment>
<dbReference type="Proteomes" id="UP000284202">
    <property type="component" value="Unassembled WGS sequence"/>
</dbReference>
<dbReference type="Gene3D" id="1.10.3720.10">
    <property type="entry name" value="MetI-like"/>
    <property type="match status" value="2"/>
</dbReference>
<evidence type="ECO:0000256" key="5">
    <source>
        <dbReference type="ARBA" id="ARBA00022692"/>
    </source>
</evidence>
<feature type="transmembrane region" description="Helical" evidence="8">
    <location>
        <begin position="409"/>
        <end position="432"/>
    </location>
</feature>
<comment type="subcellular location">
    <subcellularLocation>
        <location evidence="1">Cell inner membrane</location>
        <topology evidence="1">Multi-pass membrane protein</topology>
    </subcellularLocation>
    <subcellularLocation>
        <location evidence="8">Cell membrane</location>
        <topology evidence="8">Multi-pass membrane protein</topology>
    </subcellularLocation>
</comment>
<feature type="transmembrane region" description="Helical" evidence="8">
    <location>
        <begin position="541"/>
        <end position="562"/>
    </location>
</feature>
<gene>
    <name evidence="10" type="ORF">D3P04_12565</name>
</gene>
<keyword evidence="11" id="KW-1185">Reference proteome</keyword>
<feature type="transmembrane region" description="Helical" evidence="8">
    <location>
        <begin position="25"/>
        <end position="49"/>
    </location>
</feature>
<feature type="transmembrane region" description="Helical" evidence="8">
    <location>
        <begin position="438"/>
        <end position="458"/>
    </location>
</feature>
<feature type="domain" description="ABC transmembrane type-1" evidence="9">
    <location>
        <begin position="372"/>
        <end position="562"/>
    </location>
</feature>
<accession>A0A418SUA6</accession>
<dbReference type="PROSITE" id="PS50928">
    <property type="entry name" value="ABC_TM1"/>
    <property type="match status" value="2"/>
</dbReference>
<keyword evidence="2 8" id="KW-0813">Transport</keyword>
<dbReference type="CDD" id="cd06261">
    <property type="entry name" value="TM_PBP2"/>
    <property type="match status" value="2"/>
</dbReference>
<dbReference type="Pfam" id="PF00528">
    <property type="entry name" value="BPD_transp_1"/>
    <property type="match status" value="2"/>
</dbReference>
<dbReference type="RefSeq" id="WP_119749393.1">
    <property type="nucleotide sequence ID" value="NZ_QZCG01000008.1"/>
</dbReference>
<name>A0A418SUA6_9RHOB</name>
<keyword evidence="5 8" id="KW-0812">Transmembrane</keyword>
<dbReference type="PANTHER" id="PTHR43357:SF4">
    <property type="entry name" value="INNER MEMBRANE ABC TRANSPORTER PERMEASE PROTEIN YDCV"/>
    <property type="match status" value="1"/>
</dbReference>
<evidence type="ECO:0000256" key="4">
    <source>
        <dbReference type="ARBA" id="ARBA00022519"/>
    </source>
</evidence>
<protein>
    <submittedName>
        <fullName evidence="10">Iron ABC transporter permease</fullName>
    </submittedName>
</protein>